<dbReference type="RefSeq" id="WP_076347879.1">
    <property type="nucleotide sequence ID" value="NZ_CP019082.1"/>
</dbReference>
<proteinExistence type="predicted"/>
<feature type="coiled-coil region" evidence="1">
    <location>
        <begin position="188"/>
        <end position="232"/>
    </location>
</feature>
<evidence type="ECO:0000313" key="4">
    <source>
        <dbReference type="EMBL" id="APW62067.1"/>
    </source>
</evidence>
<dbReference type="SUPFAM" id="SSF52540">
    <property type="entry name" value="P-loop containing nucleoside triphosphate hydrolases"/>
    <property type="match status" value="1"/>
</dbReference>
<dbReference type="InterPro" id="IPR027417">
    <property type="entry name" value="P-loop_NTPase"/>
</dbReference>
<protein>
    <recommendedName>
        <fullName evidence="3">YhaN AAA domain-containing protein</fullName>
    </recommendedName>
</protein>
<evidence type="ECO:0000313" key="5">
    <source>
        <dbReference type="Proteomes" id="UP000186309"/>
    </source>
</evidence>
<evidence type="ECO:0000259" key="3">
    <source>
        <dbReference type="Pfam" id="PF13514"/>
    </source>
</evidence>
<accession>A0A1U7CT00</accession>
<feature type="region of interest" description="Disordered" evidence="2">
    <location>
        <begin position="1161"/>
        <end position="1193"/>
    </location>
</feature>
<dbReference type="AlphaFoldDB" id="A0A1U7CT00"/>
<feature type="coiled-coil region" evidence="1">
    <location>
        <begin position="905"/>
        <end position="1005"/>
    </location>
</feature>
<organism evidence="4 5">
    <name type="scientific">Paludisphaera borealis</name>
    <dbReference type="NCBI Taxonomy" id="1387353"/>
    <lineage>
        <taxon>Bacteria</taxon>
        <taxon>Pseudomonadati</taxon>
        <taxon>Planctomycetota</taxon>
        <taxon>Planctomycetia</taxon>
        <taxon>Isosphaerales</taxon>
        <taxon>Isosphaeraceae</taxon>
        <taxon>Paludisphaera</taxon>
    </lineage>
</organism>
<dbReference type="Gene3D" id="3.40.50.300">
    <property type="entry name" value="P-loop containing nucleotide triphosphate hydrolases"/>
    <property type="match status" value="2"/>
</dbReference>
<evidence type="ECO:0000256" key="1">
    <source>
        <dbReference type="SAM" id="Coils"/>
    </source>
</evidence>
<dbReference type="STRING" id="1387353.BSF38_03599"/>
<sequence>MRLQNLRVKSYGHFRDLALPLDGEGVQMIIGPNEAGKTTLLEFVRELLFGFAERTPYMFGEKNKPEGSATLVLDSGSIVELNRRKGRKKTVSLQVDGRESDLDDEGFNGLLGHASANLFRSIFAFGLDELAAGEKSLGDQSVKSALYSGGTASAANPKKILEALQAEADKLYKEKSRTLVIDNLCAGLADLSKRVKDKSIRCDAYEQRRIELEQAEAEAAALADELVAATRDLGLKRRLAQAFPLWLELGRLRRERAGLTAPASFPPDGRARFDAVEADIARLSDALDKARKATEKNARELADVRFDPRLIERRAEIEGLNRTIQAVKDARQSLPVDQQKRDEALRKVTARLGSLVPDWSLEDLRGFRLTAPLKAKVDLLTKEHDDRAAALNDLAKTRDGHLETLHDKQSELFALGEPVDVAPLAALLEDEAEYKNNARELKRLEGEYRKTRRAIDDLLPRLNPPLDRPSSEAVELPAPPRETIGRFKRDFQRIEQQIDSSASSLAKDEAALGGLERELAGLTARGDDLPTPDGLDDLRRRRDAGWDLVRRKHVEHEDVEADVRAWLADNAPDAVHDLLDAYQHVVHATDRYADDLFDQSSAVAKQDQIKLSRERIEQDRRTLDGLRSVQDSLLEDWRALWADCGLIPLDPDAMEGWLDRLDELRALRARTVEHEQEGRALREQVATFESRLRTLLGDPDSDGPALLAAAREREKHIRSSEQSRRDLQRDSRQLQDKADRAEAQRIERQGEEAAWRDRWRALLQELRLPADWDAGLAGRVLRDLNATFADLETADGHVDRIAAHQARLAEFEPKVQAIAADLAADLVDELPEHAAATLQARLTDSVQAQERKASLEKNLAEARRLEVEHDAKRAAVLDDRTALFAAAGVETAEAFRAIADRVARIAELDQDVAAKESKVEIVREQEPLDAFLARLDGADGDLLNADRDQAEALRDQVQKRKTTADENVGSRRQALSEYQKGSGEAAELQEAASAKRAELAAAVDRYVPLVFAQHLLKQAIQRFEQDSQPEMLRETSRIFQTMTAGRFTRVERPKEDDGPLLVHRVDEEMLEPHQLSTGTREQLYLAVRLAYVLHYCGRTEALPIVMDDVLANFDDDRARHTLRALGDVSKRVQVILFTCHPHLTVLGREVFPSLRPLAIPTADAEPADDAEEPKPARPAKSRQRPLLGLSPSA</sequence>
<dbReference type="EMBL" id="CP019082">
    <property type="protein sequence ID" value="APW62067.1"/>
    <property type="molecule type" value="Genomic_DNA"/>
</dbReference>
<dbReference type="InterPro" id="IPR038734">
    <property type="entry name" value="YhaN_AAA"/>
</dbReference>
<gene>
    <name evidence="4" type="ORF">BSF38_03599</name>
</gene>
<keyword evidence="5" id="KW-1185">Reference proteome</keyword>
<dbReference type="PANTHER" id="PTHR41259:SF1">
    <property type="entry name" value="DOUBLE-STRAND BREAK REPAIR RAD50 ATPASE, PUTATIVE-RELATED"/>
    <property type="match status" value="1"/>
</dbReference>
<feature type="coiled-coil region" evidence="1">
    <location>
        <begin position="424"/>
        <end position="454"/>
    </location>
</feature>
<name>A0A1U7CT00_9BACT</name>
<dbReference type="Pfam" id="PF13514">
    <property type="entry name" value="AAA_27"/>
    <property type="match status" value="1"/>
</dbReference>
<dbReference type="Proteomes" id="UP000186309">
    <property type="component" value="Chromosome"/>
</dbReference>
<feature type="coiled-coil region" evidence="1">
    <location>
        <begin position="845"/>
        <end position="872"/>
    </location>
</feature>
<feature type="region of interest" description="Disordered" evidence="2">
    <location>
        <begin position="714"/>
        <end position="747"/>
    </location>
</feature>
<keyword evidence="1" id="KW-0175">Coiled coil</keyword>
<dbReference type="KEGG" id="pbor:BSF38_03599"/>
<dbReference type="PANTHER" id="PTHR41259">
    <property type="entry name" value="DOUBLE-STRAND BREAK REPAIR RAD50 ATPASE, PUTATIVE-RELATED"/>
    <property type="match status" value="1"/>
</dbReference>
<evidence type="ECO:0000256" key="2">
    <source>
        <dbReference type="SAM" id="MobiDB-lite"/>
    </source>
</evidence>
<feature type="domain" description="YhaN AAA" evidence="3">
    <location>
        <begin position="1"/>
        <end position="204"/>
    </location>
</feature>
<reference evidence="5" key="1">
    <citation type="submission" date="2016-12" db="EMBL/GenBank/DDBJ databases">
        <title>Comparative genomics of four Isosphaeraceae planctomycetes: a common pool of plasmids and glycoside hydrolase genes.</title>
        <authorList>
            <person name="Ivanova A."/>
        </authorList>
    </citation>
    <scope>NUCLEOTIDE SEQUENCE [LARGE SCALE GENOMIC DNA]</scope>
    <source>
        <strain evidence="5">PX4</strain>
    </source>
</reference>
<dbReference type="OrthoDB" id="9764467at2"/>